<keyword evidence="1" id="KW-0812">Transmembrane</keyword>
<dbReference type="RefSeq" id="WP_091643024.1">
    <property type="nucleotide sequence ID" value="NZ_FOEG01000004.1"/>
</dbReference>
<protein>
    <recommendedName>
        <fullName evidence="4">DUF2931 family protein</fullName>
    </recommendedName>
</protein>
<reference evidence="2 3" key="1">
    <citation type="submission" date="2016-10" db="EMBL/GenBank/DDBJ databases">
        <authorList>
            <person name="de Groot N.N."/>
        </authorList>
    </citation>
    <scope>NUCLEOTIDE SEQUENCE [LARGE SCALE GENOMIC DNA]</scope>
    <source>
        <strain evidence="2 3">CGMCC 1.6291</strain>
    </source>
</reference>
<gene>
    <name evidence="2" type="ORF">SAMN04488052_10412</name>
</gene>
<keyword evidence="3" id="KW-1185">Reference proteome</keyword>
<dbReference type="OrthoDB" id="6819935at2"/>
<evidence type="ECO:0008006" key="4">
    <source>
        <dbReference type="Google" id="ProtNLM"/>
    </source>
</evidence>
<sequence length="196" mass="21235">MTSGKDCSPLPRRHSVRLVLTTILVTAGVIAIAFTALGRTPWSGASSLDAYTIAYSAHEGEALLVLRTELNEDTRIPGGGIACCWEEAGSLIAISDQPMPSSVQVTWSDEDTGSIYRAETELPDDLTAKAAKLPGYEHEIFGQEAGHPYLIIGLDTEGKMVIWLSNRRSAIHTEGRILDVVAEAQGERIEEHEVHP</sequence>
<dbReference type="AlphaFoldDB" id="A0A1H8TAM7"/>
<keyword evidence="1" id="KW-1133">Transmembrane helix</keyword>
<organism evidence="2 3">
    <name type="scientific">Aquisalimonas asiatica</name>
    <dbReference type="NCBI Taxonomy" id="406100"/>
    <lineage>
        <taxon>Bacteria</taxon>
        <taxon>Pseudomonadati</taxon>
        <taxon>Pseudomonadota</taxon>
        <taxon>Gammaproteobacteria</taxon>
        <taxon>Chromatiales</taxon>
        <taxon>Ectothiorhodospiraceae</taxon>
        <taxon>Aquisalimonas</taxon>
    </lineage>
</organism>
<accession>A0A1H8TAM7</accession>
<feature type="transmembrane region" description="Helical" evidence="1">
    <location>
        <begin position="18"/>
        <end position="37"/>
    </location>
</feature>
<evidence type="ECO:0000313" key="2">
    <source>
        <dbReference type="EMBL" id="SEO87987.1"/>
    </source>
</evidence>
<evidence type="ECO:0000313" key="3">
    <source>
        <dbReference type="Proteomes" id="UP000199657"/>
    </source>
</evidence>
<dbReference type="EMBL" id="FOEG01000004">
    <property type="protein sequence ID" value="SEO87987.1"/>
    <property type="molecule type" value="Genomic_DNA"/>
</dbReference>
<proteinExistence type="predicted"/>
<dbReference type="Proteomes" id="UP000199657">
    <property type="component" value="Unassembled WGS sequence"/>
</dbReference>
<keyword evidence="1" id="KW-0472">Membrane</keyword>
<dbReference type="STRING" id="406100.SAMN04488052_10412"/>
<name>A0A1H8TAM7_9GAMM</name>
<evidence type="ECO:0000256" key="1">
    <source>
        <dbReference type="SAM" id="Phobius"/>
    </source>
</evidence>